<reference evidence="7 8" key="1">
    <citation type="journal article" date="2013" name="Genome Announc.">
        <title>Draft Genome Sequence of the Cellulolytic, Mesophilic, Anaerobic Bacterium Clostridium termitidis Strain CT1112 (DSM 5398).</title>
        <authorList>
            <person name="Lal S."/>
            <person name="Ramachandran U."/>
            <person name="Zhang X."/>
            <person name="Munir R."/>
            <person name="Sparling R."/>
            <person name="Levin D.B."/>
        </authorList>
    </citation>
    <scope>NUCLEOTIDE SEQUENCE [LARGE SCALE GENOMIC DNA]</scope>
    <source>
        <strain evidence="7 8">CT1112</strain>
    </source>
</reference>
<name>S0FFL3_RUMCE</name>
<organism evidence="7 8">
    <name type="scientific">Ruminiclostridium cellobioparum subsp. termitidis CT1112</name>
    <dbReference type="NCBI Taxonomy" id="1195236"/>
    <lineage>
        <taxon>Bacteria</taxon>
        <taxon>Bacillati</taxon>
        <taxon>Bacillota</taxon>
        <taxon>Clostridia</taxon>
        <taxon>Eubacteriales</taxon>
        <taxon>Oscillospiraceae</taxon>
        <taxon>Ruminiclostridium</taxon>
    </lineage>
</organism>
<dbReference type="GO" id="GO:0005524">
    <property type="term" value="F:ATP binding"/>
    <property type="evidence" value="ECO:0007669"/>
    <property type="project" value="UniProtKB-KW"/>
</dbReference>
<evidence type="ECO:0000256" key="5">
    <source>
        <dbReference type="NCBIfam" id="TIGR01378"/>
    </source>
</evidence>
<dbReference type="InterPro" id="IPR007373">
    <property type="entry name" value="Thiamin_PyroPKinase_B1-bd"/>
</dbReference>
<dbReference type="eggNOG" id="COG1564">
    <property type="taxonomic scope" value="Bacteria"/>
</dbReference>
<evidence type="ECO:0000256" key="4">
    <source>
        <dbReference type="ARBA" id="ARBA00022840"/>
    </source>
</evidence>
<dbReference type="EMBL" id="AORV01000066">
    <property type="protein sequence ID" value="EMS69342.1"/>
    <property type="molecule type" value="Genomic_DNA"/>
</dbReference>
<keyword evidence="8" id="KW-1185">Reference proteome</keyword>
<dbReference type="PATRIC" id="fig|1195236.3.peg.5124"/>
<dbReference type="InterPro" id="IPR006282">
    <property type="entry name" value="Thi_PPkinase"/>
</dbReference>
<dbReference type="PANTHER" id="PTHR41299">
    <property type="entry name" value="THIAMINE PYROPHOSPHOKINASE"/>
    <property type="match status" value="1"/>
</dbReference>
<gene>
    <name evidence="7" type="ORF">CTER_4933</name>
</gene>
<dbReference type="GO" id="GO:0030975">
    <property type="term" value="F:thiamine binding"/>
    <property type="evidence" value="ECO:0007669"/>
    <property type="project" value="InterPro"/>
</dbReference>
<keyword evidence="2" id="KW-0547">Nucleotide-binding</keyword>
<dbReference type="InterPro" id="IPR036759">
    <property type="entry name" value="TPK_catalytic_sf"/>
</dbReference>
<dbReference type="AlphaFoldDB" id="S0FFL3"/>
<dbReference type="GO" id="GO:0004788">
    <property type="term" value="F:thiamine diphosphokinase activity"/>
    <property type="evidence" value="ECO:0007669"/>
    <property type="project" value="UniProtKB-UniRule"/>
</dbReference>
<keyword evidence="3 7" id="KW-0418">Kinase</keyword>
<evidence type="ECO:0000256" key="3">
    <source>
        <dbReference type="ARBA" id="ARBA00022777"/>
    </source>
</evidence>
<dbReference type="STRING" id="1195236.CTER_4933"/>
<sequence length="211" mass="23292">MKAVIVCNGSVKDYNVIRPFFENAGYIISVDGGAGHLRKLGIIPDVLLGDFDSANKEDIEYFQTRGIKAEQFPVEKDMTDSELAIERAVEKGADEIIFIGAMGSRVDHSMANIFLLKKLLDQKVKACIADEHNRVYMFDKTFSMPRVEGYKLSLIPVTEEVTGVTTKGLKYPLNNATMHLGTSWGVSNEFYEDIAGVTIGSGTLLVCLSRD</sequence>
<dbReference type="SUPFAM" id="SSF63862">
    <property type="entry name" value="Thiamin pyrophosphokinase, substrate-binding domain"/>
    <property type="match status" value="1"/>
</dbReference>
<evidence type="ECO:0000256" key="2">
    <source>
        <dbReference type="ARBA" id="ARBA00022741"/>
    </source>
</evidence>
<dbReference type="EC" id="2.7.6.2" evidence="5"/>
<dbReference type="PANTHER" id="PTHR41299:SF1">
    <property type="entry name" value="THIAMINE PYROPHOSPHOKINASE"/>
    <property type="match status" value="1"/>
</dbReference>
<dbReference type="NCBIfam" id="TIGR01378">
    <property type="entry name" value="thi_PPkinase"/>
    <property type="match status" value="1"/>
</dbReference>
<dbReference type="InterPro" id="IPR053149">
    <property type="entry name" value="TPK"/>
</dbReference>
<keyword evidence="4" id="KW-0067">ATP-binding</keyword>
<dbReference type="GO" id="GO:0006772">
    <property type="term" value="P:thiamine metabolic process"/>
    <property type="evidence" value="ECO:0007669"/>
    <property type="project" value="UniProtKB-UniRule"/>
</dbReference>
<evidence type="ECO:0000259" key="6">
    <source>
        <dbReference type="SMART" id="SM00983"/>
    </source>
</evidence>
<keyword evidence="1 7" id="KW-0808">Transferase</keyword>
<dbReference type="SUPFAM" id="SSF63999">
    <property type="entry name" value="Thiamin pyrophosphokinase, catalytic domain"/>
    <property type="match status" value="1"/>
</dbReference>
<evidence type="ECO:0000313" key="8">
    <source>
        <dbReference type="Proteomes" id="UP000014155"/>
    </source>
</evidence>
<dbReference type="GO" id="GO:0009229">
    <property type="term" value="P:thiamine diphosphate biosynthetic process"/>
    <property type="evidence" value="ECO:0007669"/>
    <property type="project" value="InterPro"/>
</dbReference>
<evidence type="ECO:0000313" key="7">
    <source>
        <dbReference type="EMBL" id="EMS69342.1"/>
    </source>
</evidence>
<comment type="caution">
    <text evidence="7">The sequence shown here is derived from an EMBL/GenBank/DDBJ whole genome shotgun (WGS) entry which is preliminary data.</text>
</comment>
<dbReference type="GO" id="GO:0016301">
    <property type="term" value="F:kinase activity"/>
    <property type="evidence" value="ECO:0007669"/>
    <property type="project" value="UniProtKB-KW"/>
</dbReference>
<dbReference type="InterPro" id="IPR036371">
    <property type="entry name" value="TPK_B1-bd_sf"/>
</dbReference>
<dbReference type="Proteomes" id="UP000014155">
    <property type="component" value="Unassembled WGS sequence"/>
</dbReference>
<dbReference type="CDD" id="cd07995">
    <property type="entry name" value="TPK"/>
    <property type="match status" value="1"/>
</dbReference>
<proteinExistence type="predicted"/>
<dbReference type="Pfam" id="PF04263">
    <property type="entry name" value="TPK_catalytic"/>
    <property type="match status" value="1"/>
</dbReference>
<dbReference type="SMART" id="SM00983">
    <property type="entry name" value="TPK_B1_binding"/>
    <property type="match status" value="1"/>
</dbReference>
<dbReference type="InterPro" id="IPR007371">
    <property type="entry name" value="TPK_catalytic"/>
</dbReference>
<feature type="domain" description="Thiamin pyrophosphokinase thiamin-binding" evidence="6">
    <location>
        <begin position="139"/>
        <end position="205"/>
    </location>
</feature>
<evidence type="ECO:0000256" key="1">
    <source>
        <dbReference type="ARBA" id="ARBA00022679"/>
    </source>
</evidence>
<dbReference type="Pfam" id="PF04265">
    <property type="entry name" value="TPK_B1_binding"/>
    <property type="match status" value="1"/>
</dbReference>
<dbReference type="Gene3D" id="3.40.50.10240">
    <property type="entry name" value="Thiamin pyrophosphokinase, catalytic domain"/>
    <property type="match status" value="1"/>
</dbReference>
<accession>S0FFL3</accession>
<protein>
    <recommendedName>
        <fullName evidence="5">Thiamine diphosphokinase</fullName>
        <ecNumber evidence="5">2.7.6.2</ecNumber>
    </recommendedName>
</protein>